<gene>
    <name evidence="1" type="ORF">S01H1_07429</name>
</gene>
<dbReference type="AlphaFoldDB" id="X0S0Y9"/>
<name>X0S0Y9_9ZZZZ</name>
<reference evidence="1" key="1">
    <citation type="journal article" date="2014" name="Front. Microbiol.">
        <title>High frequency of phylogenetically diverse reductive dehalogenase-homologous genes in deep subseafloor sedimentary metagenomes.</title>
        <authorList>
            <person name="Kawai M."/>
            <person name="Futagami T."/>
            <person name="Toyoda A."/>
            <person name="Takaki Y."/>
            <person name="Nishi S."/>
            <person name="Hori S."/>
            <person name="Arai W."/>
            <person name="Tsubouchi T."/>
            <person name="Morono Y."/>
            <person name="Uchiyama I."/>
            <person name="Ito T."/>
            <person name="Fujiyama A."/>
            <person name="Inagaki F."/>
            <person name="Takami H."/>
        </authorList>
    </citation>
    <scope>NUCLEOTIDE SEQUENCE</scope>
    <source>
        <strain evidence="1">Expedition CK06-06</strain>
    </source>
</reference>
<feature type="non-terminal residue" evidence="1">
    <location>
        <position position="1"/>
    </location>
</feature>
<protein>
    <submittedName>
        <fullName evidence="1">Uncharacterized protein</fullName>
    </submittedName>
</protein>
<organism evidence="1">
    <name type="scientific">marine sediment metagenome</name>
    <dbReference type="NCBI Taxonomy" id="412755"/>
    <lineage>
        <taxon>unclassified sequences</taxon>
        <taxon>metagenomes</taxon>
        <taxon>ecological metagenomes</taxon>
    </lineage>
</organism>
<sequence length="109" mass="12550">EPGFVIREEPDWASLYSAAPNLPPGVLKEVARYAGVHIFSEWEDVLYADHNYVALHTVRAAVKTIRLPHRADIWEVYSNRRVGRDCTEFQDWMEAGSTHLYYYGSAPRP</sequence>
<accession>X0S0Y9</accession>
<comment type="caution">
    <text evidence="1">The sequence shown here is derived from an EMBL/GenBank/DDBJ whole genome shotgun (WGS) entry which is preliminary data.</text>
</comment>
<evidence type="ECO:0000313" key="1">
    <source>
        <dbReference type="EMBL" id="GAF68936.1"/>
    </source>
</evidence>
<dbReference type="EMBL" id="BARS01003832">
    <property type="protein sequence ID" value="GAF68936.1"/>
    <property type="molecule type" value="Genomic_DNA"/>
</dbReference>
<proteinExistence type="predicted"/>